<comment type="caution">
    <text evidence="4">The sequence shown here is derived from an EMBL/GenBank/DDBJ whole genome shotgun (WGS) entry which is preliminary data.</text>
</comment>
<feature type="domain" description="ATPase of the ABC class C-terminal" evidence="1">
    <location>
        <begin position="165"/>
        <end position="446"/>
    </location>
</feature>
<evidence type="ECO:0000313" key="5">
    <source>
        <dbReference type="Proteomes" id="UP000656813"/>
    </source>
</evidence>
<dbReference type="InterPro" id="IPR046833">
    <property type="entry name" value="ABC_N"/>
</dbReference>
<dbReference type="Pfam" id="PF09818">
    <property type="entry name" value="ABC_ATPase"/>
    <property type="match status" value="1"/>
</dbReference>
<gene>
    <name evidence="4" type="ORF">GCM10007096_08280</name>
</gene>
<feature type="domain" description="ATPase of the ABC class N-terminal" evidence="2">
    <location>
        <begin position="1"/>
        <end position="161"/>
    </location>
</feature>
<accession>A0A8J3EKY7</accession>
<reference evidence="4" key="2">
    <citation type="submission" date="2020-09" db="EMBL/GenBank/DDBJ databases">
        <authorList>
            <person name="Sun Q."/>
            <person name="Zhou Y."/>
        </authorList>
    </citation>
    <scope>NUCLEOTIDE SEQUENCE</scope>
    <source>
        <strain evidence="4">CGMCC 1.12777</strain>
    </source>
</reference>
<evidence type="ECO:0000259" key="2">
    <source>
        <dbReference type="Pfam" id="PF20446"/>
    </source>
</evidence>
<dbReference type="Proteomes" id="UP000656813">
    <property type="component" value="Unassembled WGS sequence"/>
</dbReference>
<evidence type="ECO:0000259" key="1">
    <source>
        <dbReference type="Pfam" id="PF09818"/>
    </source>
</evidence>
<dbReference type="InterPro" id="IPR019195">
    <property type="entry name" value="ABC_ATPase_put"/>
</dbReference>
<dbReference type="RefSeq" id="WP_188496134.1">
    <property type="nucleotide sequence ID" value="NZ_BMFV01000004.1"/>
</dbReference>
<feature type="domain" description="MRB1590-like C-terminal" evidence="3">
    <location>
        <begin position="466"/>
        <end position="566"/>
    </location>
</feature>
<dbReference type="EMBL" id="BMFV01000004">
    <property type="protein sequence ID" value="GGH77013.1"/>
    <property type="molecule type" value="Genomic_DNA"/>
</dbReference>
<dbReference type="InterPro" id="IPR027417">
    <property type="entry name" value="P-loop_NTPase"/>
</dbReference>
<dbReference type="Pfam" id="PF21117">
    <property type="entry name" value="MRB1590_C"/>
    <property type="match status" value="1"/>
</dbReference>
<organism evidence="4 5">
    <name type="scientific">Pullulanibacillus pueri</name>
    <dbReference type="NCBI Taxonomy" id="1437324"/>
    <lineage>
        <taxon>Bacteria</taxon>
        <taxon>Bacillati</taxon>
        <taxon>Bacillota</taxon>
        <taxon>Bacilli</taxon>
        <taxon>Bacillales</taxon>
        <taxon>Sporolactobacillaceae</taxon>
        <taxon>Pullulanibacillus</taxon>
    </lineage>
</organism>
<dbReference type="AlphaFoldDB" id="A0A8J3EKY7"/>
<dbReference type="InterPro" id="IPR049069">
    <property type="entry name" value="MRB1590-like_C"/>
</dbReference>
<dbReference type="SUPFAM" id="SSF52540">
    <property type="entry name" value="P-loop containing nucleoside triphosphate hydrolases"/>
    <property type="match status" value="1"/>
</dbReference>
<protein>
    <submittedName>
        <fullName evidence="4">ATPase</fullName>
    </submittedName>
</protein>
<dbReference type="PANTHER" id="PTHR38149">
    <property type="entry name" value="ATPASE"/>
    <property type="match status" value="1"/>
</dbReference>
<reference evidence="4" key="1">
    <citation type="journal article" date="2014" name="Int. J. Syst. Evol. Microbiol.">
        <title>Complete genome sequence of Corynebacterium casei LMG S-19264T (=DSM 44701T), isolated from a smear-ripened cheese.</title>
        <authorList>
            <consortium name="US DOE Joint Genome Institute (JGI-PGF)"/>
            <person name="Walter F."/>
            <person name="Albersmeier A."/>
            <person name="Kalinowski J."/>
            <person name="Ruckert C."/>
        </authorList>
    </citation>
    <scope>NUCLEOTIDE SEQUENCE</scope>
    <source>
        <strain evidence="4">CGMCC 1.12777</strain>
    </source>
</reference>
<name>A0A8J3EKY7_9BACL</name>
<dbReference type="Pfam" id="PF20446">
    <property type="entry name" value="ABC_N"/>
    <property type="match status" value="1"/>
</dbReference>
<dbReference type="PANTHER" id="PTHR38149:SF1">
    <property type="entry name" value="ATPASE"/>
    <property type="match status" value="1"/>
</dbReference>
<evidence type="ECO:0000313" key="4">
    <source>
        <dbReference type="EMBL" id="GGH77013.1"/>
    </source>
</evidence>
<keyword evidence="5" id="KW-1185">Reference proteome</keyword>
<proteinExistence type="predicted"/>
<sequence>MQQLKEILHKIDGKGYKAYKDIKGNYRFPNYRLIIDAVQGDPFASPSKIRVLIPLEKTRVSKEWLNHKWRKIMCEDVLLRSVSAAIDRTPSKVNGSGKSGLLAIDRPGQEILERTAVQLNELEVTLCMTIGLPAQGRRVLGKQAERLFIEILPSIIERSVLSVTKESLVTHVQLIDQQQAIRNFMKDNNLISFIANGSLLPRESGISDRPLKKTSVIPFRSPKSLEVEIPIPHRDAPIKGMGINKGVTLIVGGGFHGKSTLLKAMERGVYHHIQGDGREFVLSDPTAVKIRAEDGRSVIKTNISAFINHLPYHQDTETFTSDNASGSTSQAANIIEALEVGAKTLLMDEDTCATNFMIRDARMQALVHKEHEPITPYLDKIRPLFQDYQVSTILVMGGAGDYFDVADCVIKMENYQAYEVTEEAKRIAHDIQYHRVHEGGQSFGALSSRKLIPKGLNSRNGKKSAVKARSLSTIQWGTSHLDLSYVEQLVDPSQTRMITEILTTLAKTELAREMLPISERLDQIEKQMDEQGLASFSSFKENPGALTRPRKYEIAAALNRLRQLQVD</sequence>
<evidence type="ECO:0000259" key="3">
    <source>
        <dbReference type="Pfam" id="PF21117"/>
    </source>
</evidence>
<dbReference type="InterPro" id="IPR046834">
    <property type="entry name" value="ABC_ATPase_C"/>
</dbReference>